<dbReference type="RefSeq" id="WP_249299601.1">
    <property type="nucleotide sequence ID" value="NZ_JACRSP010000002.1"/>
</dbReference>
<keyword evidence="4" id="KW-1185">Reference proteome</keyword>
<comment type="caution">
    <text evidence="3">The sequence shown here is derived from an EMBL/GenBank/DDBJ whole genome shotgun (WGS) entry which is preliminary data.</text>
</comment>
<evidence type="ECO:0000256" key="1">
    <source>
        <dbReference type="PROSITE-ProRule" id="PRU01076"/>
    </source>
</evidence>
<dbReference type="PROSITE" id="PS51740">
    <property type="entry name" value="SPOVT_ABRB"/>
    <property type="match status" value="1"/>
</dbReference>
<evidence type="ECO:0000313" key="3">
    <source>
        <dbReference type="EMBL" id="MBC8535857.1"/>
    </source>
</evidence>
<dbReference type="Proteomes" id="UP000620366">
    <property type="component" value="Unassembled WGS sequence"/>
</dbReference>
<dbReference type="Pfam" id="PF04014">
    <property type="entry name" value="MazE_antitoxin"/>
    <property type="match status" value="1"/>
</dbReference>
<keyword evidence="1 3" id="KW-0238">DNA-binding</keyword>
<proteinExistence type="predicted"/>
<dbReference type="Gene3D" id="2.10.260.10">
    <property type="match status" value="1"/>
</dbReference>
<sequence>MLTHQRRIDELGRIVVPSDFRQALGVKAGDSLALTYDADHDTLLMRKAVPCCVICQAEEKLHAVHGKYLCEDCIRLAGV</sequence>
<name>A0A926DDI8_9FIRM</name>
<dbReference type="AlphaFoldDB" id="A0A926DDI8"/>
<evidence type="ECO:0000313" key="4">
    <source>
        <dbReference type="Proteomes" id="UP000620366"/>
    </source>
</evidence>
<dbReference type="SMART" id="SM00966">
    <property type="entry name" value="SpoVT_AbrB"/>
    <property type="match status" value="1"/>
</dbReference>
<protein>
    <submittedName>
        <fullName evidence="3">AbrB/MazE/SpoVT family DNA-binding domain-containing protein</fullName>
    </submittedName>
</protein>
<reference evidence="3" key="1">
    <citation type="submission" date="2020-08" db="EMBL/GenBank/DDBJ databases">
        <title>Genome public.</title>
        <authorList>
            <person name="Liu C."/>
            <person name="Sun Q."/>
        </authorList>
    </citation>
    <scope>NUCLEOTIDE SEQUENCE</scope>
    <source>
        <strain evidence="3">BX7</strain>
    </source>
</reference>
<evidence type="ECO:0000259" key="2">
    <source>
        <dbReference type="PROSITE" id="PS51740"/>
    </source>
</evidence>
<dbReference type="InterPro" id="IPR007159">
    <property type="entry name" value="SpoVT-AbrB_dom"/>
</dbReference>
<feature type="domain" description="SpoVT-AbrB" evidence="2">
    <location>
        <begin position="3"/>
        <end position="59"/>
    </location>
</feature>
<organism evidence="3 4">
    <name type="scientific">Feifania hominis</name>
    <dbReference type="NCBI Taxonomy" id="2763660"/>
    <lineage>
        <taxon>Bacteria</taxon>
        <taxon>Bacillati</taxon>
        <taxon>Bacillota</taxon>
        <taxon>Clostridia</taxon>
        <taxon>Eubacteriales</taxon>
        <taxon>Feifaniaceae</taxon>
        <taxon>Feifania</taxon>
    </lineage>
</organism>
<dbReference type="CDD" id="cd16320">
    <property type="entry name" value="MraZ_N"/>
    <property type="match status" value="1"/>
</dbReference>
<accession>A0A926DDI8</accession>
<dbReference type="InterPro" id="IPR037914">
    <property type="entry name" value="SpoVT-AbrB_sf"/>
</dbReference>
<dbReference type="InterPro" id="IPR035642">
    <property type="entry name" value="MraZ_N"/>
</dbReference>
<dbReference type="NCBIfam" id="TIGR01439">
    <property type="entry name" value="lp_hng_hel_AbrB"/>
    <property type="match status" value="1"/>
</dbReference>
<dbReference type="SUPFAM" id="SSF89447">
    <property type="entry name" value="AbrB/MazE/MraZ-like"/>
    <property type="match status" value="1"/>
</dbReference>
<dbReference type="EMBL" id="JACRSP010000002">
    <property type="protein sequence ID" value="MBC8535857.1"/>
    <property type="molecule type" value="Genomic_DNA"/>
</dbReference>
<dbReference type="GO" id="GO:0003677">
    <property type="term" value="F:DNA binding"/>
    <property type="evidence" value="ECO:0007669"/>
    <property type="project" value="UniProtKB-UniRule"/>
</dbReference>
<gene>
    <name evidence="3" type="ORF">H8695_04020</name>
</gene>